<dbReference type="Gene3D" id="3.40.50.1110">
    <property type="entry name" value="SGNH hydrolase"/>
    <property type="match status" value="1"/>
</dbReference>
<dbReference type="Proteomes" id="UP000317940">
    <property type="component" value="Unassembled WGS sequence"/>
</dbReference>
<reference evidence="4 5" key="1">
    <citation type="submission" date="2019-06" db="EMBL/GenBank/DDBJ databases">
        <title>Sequencing the genomes of 1000 actinobacteria strains.</title>
        <authorList>
            <person name="Klenk H.-P."/>
        </authorList>
    </citation>
    <scope>NUCLEOTIDE SEQUENCE [LARGE SCALE GENOMIC DNA]</scope>
    <source>
        <strain evidence="4 5">DSM 44826</strain>
    </source>
</reference>
<evidence type="ECO:0000256" key="2">
    <source>
        <dbReference type="PIRSR" id="PIRSR637460-2"/>
    </source>
</evidence>
<keyword evidence="4" id="KW-0378">Hydrolase</keyword>
<evidence type="ECO:0000313" key="4">
    <source>
        <dbReference type="EMBL" id="TWG00175.1"/>
    </source>
</evidence>
<dbReference type="CDD" id="cd01823">
    <property type="entry name" value="SEST_like"/>
    <property type="match status" value="1"/>
</dbReference>
<evidence type="ECO:0000256" key="1">
    <source>
        <dbReference type="PIRSR" id="PIRSR637460-1"/>
    </source>
</evidence>
<gene>
    <name evidence="4" type="ORF">FHX73_114044</name>
</gene>
<dbReference type="InterPro" id="IPR013830">
    <property type="entry name" value="SGNH_hydro"/>
</dbReference>
<sequence>MPGGPYVALGDSYTAGDKVRPAGSGPQGCGRSAVNYPALVAHDLGLSGDQFTDVSCTSATTADLTGAQQVTGGPNPPQLDALSDRTRLVTVGIGGNDADFTAVVQQCAEQGLLRLVDAAHGDSPCKAHYTASDGTDQLAGLLDTVGQRVAAVLHQVTARAPGAKVFVVGYPALLPADPAACYGTLGPTVTKGDLAFLSDHEQQLNTLLKQQAAAVGAVYVDTYTPSQGHDMCAGRSARWVEPPLPADGLAPLHPNAAGQQGMADAVLGTVRATR</sequence>
<dbReference type="SUPFAM" id="SSF52266">
    <property type="entry name" value="SGNH hydrolase"/>
    <property type="match status" value="1"/>
</dbReference>
<dbReference type="InterPro" id="IPR037460">
    <property type="entry name" value="SEST-like"/>
</dbReference>
<dbReference type="AlphaFoldDB" id="A0A561ULF0"/>
<comment type="caution">
    <text evidence="4">The sequence shown here is derived from an EMBL/GenBank/DDBJ whole genome shotgun (WGS) entry which is preliminary data.</text>
</comment>
<keyword evidence="5" id="KW-1185">Reference proteome</keyword>
<accession>A0A561ULF0</accession>
<feature type="disulfide bond" evidence="2">
    <location>
        <begin position="107"/>
        <end position="125"/>
    </location>
</feature>
<feature type="active site" description="Nucleophile" evidence="1">
    <location>
        <position position="12"/>
    </location>
</feature>
<organism evidence="4 5">
    <name type="scientific">Kitasatospora viridis</name>
    <dbReference type="NCBI Taxonomy" id="281105"/>
    <lineage>
        <taxon>Bacteria</taxon>
        <taxon>Bacillati</taxon>
        <taxon>Actinomycetota</taxon>
        <taxon>Actinomycetes</taxon>
        <taxon>Kitasatosporales</taxon>
        <taxon>Streptomycetaceae</taxon>
        <taxon>Kitasatospora</taxon>
    </lineage>
</organism>
<dbReference type="EMBL" id="VIWT01000001">
    <property type="protein sequence ID" value="TWG00175.1"/>
    <property type="molecule type" value="Genomic_DNA"/>
</dbReference>
<dbReference type="InterPro" id="IPR036514">
    <property type="entry name" value="SGNH_hydro_sf"/>
</dbReference>
<name>A0A561ULF0_9ACTN</name>
<evidence type="ECO:0000259" key="3">
    <source>
        <dbReference type="Pfam" id="PF13472"/>
    </source>
</evidence>
<dbReference type="GO" id="GO:0004806">
    <property type="term" value="F:triacylglycerol lipase activity"/>
    <property type="evidence" value="ECO:0007669"/>
    <property type="project" value="TreeGrafter"/>
</dbReference>
<dbReference type="PANTHER" id="PTHR37981:SF1">
    <property type="entry name" value="SGNH HYDROLASE-TYPE ESTERASE DOMAIN-CONTAINING PROTEIN"/>
    <property type="match status" value="1"/>
</dbReference>
<dbReference type="PANTHER" id="PTHR37981">
    <property type="entry name" value="LIPASE 2"/>
    <property type="match status" value="1"/>
</dbReference>
<feature type="active site" evidence="1">
    <location>
        <position position="253"/>
    </location>
</feature>
<protein>
    <submittedName>
        <fullName evidence="4">GDSL-like lipase/acylhydrolase family protein</fullName>
    </submittedName>
</protein>
<dbReference type="GO" id="GO:0019433">
    <property type="term" value="P:triglyceride catabolic process"/>
    <property type="evidence" value="ECO:0007669"/>
    <property type="project" value="TreeGrafter"/>
</dbReference>
<evidence type="ECO:0000313" key="5">
    <source>
        <dbReference type="Proteomes" id="UP000317940"/>
    </source>
</evidence>
<keyword evidence="2" id="KW-1015">Disulfide bond</keyword>
<feature type="domain" description="SGNH hydrolase-type esterase" evidence="3">
    <location>
        <begin position="8"/>
        <end position="260"/>
    </location>
</feature>
<dbReference type="Pfam" id="PF13472">
    <property type="entry name" value="Lipase_GDSL_2"/>
    <property type="match status" value="1"/>
</dbReference>
<feature type="disulfide bond" evidence="2">
    <location>
        <begin position="29"/>
        <end position="56"/>
    </location>
</feature>
<proteinExistence type="predicted"/>